<feature type="transmembrane region" description="Helical" evidence="9">
    <location>
        <begin position="322"/>
        <end position="344"/>
    </location>
</feature>
<keyword evidence="3 9" id="KW-0812">Transmembrane</keyword>
<proteinExistence type="inferred from homology"/>
<accession>A0A1W0WYB6</accession>
<evidence type="ECO:0000256" key="4">
    <source>
        <dbReference type="ARBA" id="ARBA00022989"/>
    </source>
</evidence>
<name>A0A1W0WYB6_HYPEX</name>
<evidence type="ECO:0000256" key="7">
    <source>
        <dbReference type="ARBA" id="ARBA00040302"/>
    </source>
</evidence>
<dbReference type="PROSITE" id="PS50042">
    <property type="entry name" value="CNMP_BINDING_3"/>
    <property type="match status" value="1"/>
</dbReference>
<dbReference type="InterPro" id="IPR051617">
    <property type="entry name" value="UNC-93-like_regulator"/>
</dbReference>
<reference evidence="12" key="1">
    <citation type="submission" date="2017-01" db="EMBL/GenBank/DDBJ databases">
        <title>Comparative genomics of anhydrobiosis in the tardigrade Hypsibius dujardini.</title>
        <authorList>
            <person name="Yoshida Y."/>
            <person name="Koutsovoulos G."/>
            <person name="Laetsch D."/>
            <person name="Stevens L."/>
            <person name="Kumar S."/>
            <person name="Horikawa D."/>
            <person name="Ishino K."/>
            <person name="Komine S."/>
            <person name="Tomita M."/>
            <person name="Blaxter M."/>
            <person name="Arakawa K."/>
        </authorList>
    </citation>
    <scope>NUCLEOTIDE SEQUENCE [LARGE SCALE GENOMIC DNA]</scope>
    <source>
        <strain evidence="12">Z151</strain>
    </source>
</reference>
<dbReference type="AlphaFoldDB" id="A0A1W0WYB6"/>
<comment type="similarity">
    <text evidence="2">Belongs to the unc-93 family.</text>
</comment>
<evidence type="ECO:0000256" key="8">
    <source>
        <dbReference type="ARBA" id="ARBA00041910"/>
    </source>
</evidence>
<comment type="subcellular location">
    <subcellularLocation>
        <location evidence="1">Membrane</location>
        <topology evidence="1">Multi-pass membrane protein</topology>
    </subcellularLocation>
</comment>
<evidence type="ECO:0000256" key="9">
    <source>
        <dbReference type="SAM" id="Phobius"/>
    </source>
</evidence>
<feature type="transmembrane region" description="Helical" evidence="9">
    <location>
        <begin position="104"/>
        <end position="124"/>
    </location>
</feature>
<keyword evidence="12" id="KW-1185">Reference proteome</keyword>
<feature type="transmembrane region" description="Helical" evidence="9">
    <location>
        <begin position="278"/>
        <end position="302"/>
    </location>
</feature>
<dbReference type="GO" id="GO:0016020">
    <property type="term" value="C:membrane"/>
    <property type="evidence" value="ECO:0007669"/>
    <property type="project" value="UniProtKB-SubCell"/>
</dbReference>
<evidence type="ECO:0000256" key="1">
    <source>
        <dbReference type="ARBA" id="ARBA00004141"/>
    </source>
</evidence>
<feature type="transmembrane region" description="Helical" evidence="9">
    <location>
        <begin position="158"/>
        <end position="183"/>
    </location>
</feature>
<evidence type="ECO:0000256" key="6">
    <source>
        <dbReference type="ARBA" id="ARBA00023180"/>
    </source>
</evidence>
<comment type="caution">
    <text evidence="11">The sequence shown here is derived from an EMBL/GenBank/DDBJ whole genome shotgun (WGS) entry which is preliminary data.</text>
</comment>
<dbReference type="OrthoDB" id="196103at2759"/>
<feature type="transmembrane region" description="Helical" evidence="9">
    <location>
        <begin position="195"/>
        <end position="216"/>
    </location>
</feature>
<dbReference type="Proteomes" id="UP000192578">
    <property type="component" value="Unassembled WGS sequence"/>
</dbReference>
<dbReference type="InterPro" id="IPR010291">
    <property type="entry name" value="Ion_channel_UNC-93"/>
</dbReference>
<keyword evidence="5 9" id="KW-0472">Membrane</keyword>
<feature type="transmembrane region" description="Helical" evidence="9">
    <location>
        <begin position="395"/>
        <end position="420"/>
    </location>
</feature>
<feature type="transmembrane region" description="Helical" evidence="9">
    <location>
        <begin position="455"/>
        <end position="477"/>
    </location>
</feature>
<dbReference type="InterPro" id="IPR036259">
    <property type="entry name" value="MFS_trans_sf"/>
</dbReference>
<organism evidence="11 12">
    <name type="scientific">Hypsibius exemplaris</name>
    <name type="common">Freshwater tardigrade</name>
    <dbReference type="NCBI Taxonomy" id="2072580"/>
    <lineage>
        <taxon>Eukaryota</taxon>
        <taxon>Metazoa</taxon>
        <taxon>Ecdysozoa</taxon>
        <taxon>Tardigrada</taxon>
        <taxon>Eutardigrada</taxon>
        <taxon>Parachela</taxon>
        <taxon>Hypsibioidea</taxon>
        <taxon>Hypsibiidae</taxon>
        <taxon>Hypsibius</taxon>
    </lineage>
</organism>
<evidence type="ECO:0000313" key="11">
    <source>
        <dbReference type="EMBL" id="OQV20195.1"/>
    </source>
</evidence>
<evidence type="ECO:0000313" key="12">
    <source>
        <dbReference type="Proteomes" id="UP000192578"/>
    </source>
</evidence>
<dbReference type="PANTHER" id="PTHR23294">
    <property type="entry name" value="ET TRANSLATION PRODUCT-RELATED"/>
    <property type="match status" value="1"/>
</dbReference>
<dbReference type="EMBL" id="MTYJ01000032">
    <property type="protein sequence ID" value="OQV20195.1"/>
    <property type="molecule type" value="Genomic_DNA"/>
</dbReference>
<protein>
    <recommendedName>
        <fullName evidence="7">UNC93-like protein MFSD11</fullName>
    </recommendedName>
    <alternativeName>
        <fullName evidence="8">Major facilitator superfamily domain-containing protein 11</fullName>
    </alternativeName>
</protein>
<dbReference type="Pfam" id="PF05978">
    <property type="entry name" value="UNC-93"/>
    <property type="match status" value="1"/>
</dbReference>
<keyword evidence="6" id="KW-0325">Glycoprotein</keyword>
<dbReference type="PANTHER" id="PTHR23294:SF0">
    <property type="entry name" value="UNC93-LIKE PROTEIN MFSD11"/>
    <property type="match status" value="1"/>
</dbReference>
<evidence type="ECO:0000259" key="10">
    <source>
        <dbReference type="PROSITE" id="PS50042"/>
    </source>
</evidence>
<dbReference type="SUPFAM" id="SSF103473">
    <property type="entry name" value="MFS general substrate transporter"/>
    <property type="match status" value="1"/>
</dbReference>
<sequence>MASALRDSSNLYTDLFSTTETPKFPPLPVARHQHFGALTGKVADIRDHALRNAEIKARRQVQFWNLVQTGLAYMFLLSSVQTALSVGTLLLANVNDGLFQGTSTLGYSVLGVTYCVLAVAFWLAQPVVSTLGPVNSMIISAVCFIIFLLVFIRPIFWLLFIAAVVAGFGAAILSTAGGVFMALNSDSETIGRNTGIFFGLYETSLIWGNIGFFVILRGSNSISTEQRYWIVGFLLVLGSFGTILVLLLKRKQAQVVIEESEFAHAIDRGFLDSIKASALLCLNPNVIMLLPLIIFLGLSSAFRNDIYNTAIGYTLEINSLSLVGLAGVMLGLGELTGSAICAGINTKMPHMSRGKMVVGGVIASCLGYFFIYLNMPNEAVLGPTHAVGVINPPSKFLAVFCSFLMGIGDAAVNTQIYAILAELFGHDIVPPVGLFQSIYALFCAVAYFYSTALKIYAQLLILIISAIAGAWSFSVMATKFVRSQRYEDI</sequence>
<feature type="transmembrane region" description="Helical" evidence="9">
    <location>
        <begin position="432"/>
        <end position="449"/>
    </location>
</feature>
<dbReference type="Gene3D" id="1.20.1250.20">
    <property type="entry name" value="MFS general substrate transporter like domains"/>
    <property type="match status" value="1"/>
</dbReference>
<feature type="transmembrane region" description="Helical" evidence="9">
    <location>
        <begin position="66"/>
        <end position="92"/>
    </location>
</feature>
<evidence type="ECO:0000256" key="2">
    <source>
        <dbReference type="ARBA" id="ARBA00009172"/>
    </source>
</evidence>
<evidence type="ECO:0000256" key="5">
    <source>
        <dbReference type="ARBA" id="ARBA00023136"/>
    </source>
</evidence>
<feature type="transmembrane region" description="Helical" evidence="9">
    <location>
        <begin position="356"/>
        <end position="375"/>
    </location>
</feature>
<feature type="transmembrane region" description="Helical" evidence="9">
    <location>
        <begin position="228"/>
        <end position="248"/>
    </location>
</feature>
<dbReference type="InterPro" id="IPR000595">
    <property type="entry name" value="cNMP-bd_dom"/>
</dbReference>
<gene>
    <name evidence="11" type="ORF">BV898_05751</name>
</gene>
<evidence type="ECO:0000256" key="3">
    <source>
        <dbReference type="ARBA" id="ARBA00022692"/>
    </source>
</evidence>
<keyword evidence="4 9" id="KW-1133">Transmembrane helix</keyword>
<feature type="domain" description="Cyclic nucleotide-binding" evidence="10">
    <location>
        <begin position="212"/>
        <end position="274"/>
    </location>
</feature>
<feature type="transmembrane region" description="Helical" evidence="9">
    <location>
        <begin position="131"/>
        <end position="152"/>
    </location>
</feature>